<dbReference type="PIRSF" id="PIRSF000077">
    <property type="entry name" value="Thioredoxin"/>
    <property type="match status" value="1"/>
</dbReference>
<dbReference type="Proteomes" id="UP000007939">
    <property type="component" value="Chromosome"/>
</dbReference>
<dbReference type="HOGENOM" id="CLU_090389_10_2_12"/>
<feature type="disulfide bond" description="Redox-active" evidence="8">
    <location>
        <begin position="31"/>
        <end position="34"/>
    </location>
</feature>
<evidence type="ECO:0000259" key="9">
    <source>
        <dbReference type="PROSITE" id="PS51352"/>
    </source>
</evidence>
<dbReference type="PANTHER" id="PTHR45663">
    <property type="entry name" value="GEO12009P1"/>
    <property type="match status" value="1"/>
</dbReference>
<dbReference type="GO" id="GO:0015035">
    <property type="term" value="F:protein-disulfide reductase activity"/>
    <property type="evidence" value="ECO:0007669"/>
    <property type="project" value="UniProtKB-UniRule"/>
</dbReference>
<dbReference type="GO" id="GO:0045454">
    <property type="term" value="P:cell redox homeostasis"/>
    <property type="evidence" value="ECO:0007669"/>
    <property type="project" value="TreeGrafter"/>
</dbReference>
<feature type="domain" description="Thioredoxin" evidence="9">
    <location>
        <begin position="1"/>
        <end position="107"/>
    </location>
</feature>
<dbReference type="RefSeq" id="WP_013739670.1">
    <property type="nucleotide sequence ID" value="NC_015436.1"/>
</dbReference>
<reference evidence="10 11" key="2">
    <citation type="journal article" date="2012" name="Stand. Genomic Sci.">
        <title>Complete genome sequence of the termite hindgut bacterium Spirochaeta coccoides type strain (SPN1(T)), reclassification in the genus Sphaerochaeta as Sphaerochaeta coccoides comb. nov. and emendations of the family Spirochaetaceae and the genus Sphaerochaeta.</title>
        <authorList>
            <person name="Abt B."/>
            <person name="Han C."/>
            <person name="Scheuner C."/>
            <person name="Lu M."/>
            <person name="Lapidus A."/>
            <person name="Nolan M."/>
            <person name="Lucas S."/>
            <person name="Hammon N."/>
            <person name="Deshpande S."/>
            <person name="Cheng J.F."/>
            <person name="Tapia R."/>
            <person name="Goodwin L.A."/>
            <person name="Pitluck S."/>
            <person name="Liolios K."/>
            <person name="Pagani I."/>
            <person name="Ivanova N."/>
            <person name="Mavromatis K."/>
            <person name="Mikhailova N."/>
            <person name="Huntemann M."/>
            <person name="Pati A."/>
            <person name="Chen A."/>
            <person name="Palaniappan K."/>
            <person name="Land M."/>
            <person name="Hauser L."/>
            <person name="Brambilla E.M."/>
            <person name="Rohde M."/>
            <person name="Spring S."/>
            <person name="Gronow S."/>
            <person name="Goker M."/>
            <person name="Woyke T."/>
            <person name="Bristow J."/>
            <person name="Eisen J.A."/>
            <person name="Markowitz V."/>
            <person name="Hugenholtz P."/>
            <person name="Kyrpides N.C."/>
            <person name="Klenk H.P."/>
            <person name="Detter J.C."/>
        </authorList>
    </citation>
    <scope>NUCLEOTIDE SEQUENCE [LARGE SCALE GENOMIC DNA]</scope>
    <source>
        <strain evidence="11">ATCC BAA-1237 / DSM 17374 / SPN1</strain>
    </source>
</reference>
<dbReference type="PANTHER" id="PTHR45663:SF11">
    <property type="entry name" value="GEO12009P1"/>
    <property type="match status" value="1"/>
</dbReference>
<dbReference type="InterPro" id="IPR005746">
    <property type="entry name" value="Thioredoxin"/>
</dbReference>
<dbReference type="PROSITE" id="PS51352">
    <property type="entry name" value="THIOREDOXIN_2"/>
    <property type="match status" value="1"/>
</dbReference>
<dbReference type="PROSITE" id="PS00194">
    <property type="entry name" value="THIOREDOXIN_1"/>
    <property type="match status" value="1"/>
</dbReference>
<sequence>MGNKEVTHEDFEAEVLKAEVPVLVYFWADWCGPCKIIAPAIAQITEKHETTLKVVKVDVDASTGLASRYNVASIPTLVLFKNGEAVEQRIGAASFSVIESFVMSYLS</sequence>
<evidence type="ECO:0000313" key="10">
    <source>
        <dbReference type="EMBL" id="AEC02275.1"/>
    </source>
</evidence>
<evidence type="ECO:0000313" key="11">
    <source>
        <dbReference type="Proteomes" id="UP000007939"/>
    </source>
</evidence>
<dbReference type="OrthoDB" id="9790390at2"/>
<evidence type="ECO:0000256" key="4">
    <source>
        <dbReference type="ARBA" id="ARBA00023157"/>
    </source>
</evidence>
<proteinExistence type="inferred from homology"/>
<evidence type="ECO:0000256" key="5">
    <source>
        <dbReference type="ARBA" id="ARBA00023284"/>
    </source>
</evidence>
<dbReference type="SUPFAM" id="SSF52833">
    <property type="entry name" value="Thioredoxin-like"/>
    <property type="match status" value="1"/>
</dbReference>
<dbReference type="InterPro" id="IPR017937">
    <property type="entry name" value="Thioredoxin_CS"/>
</dbReference>
<protein>
    <recommendedName>
        <fullName evidence="6 7">Thioredoxin</fullName>
    </recommendedName>
</protein>
<accession>F4GK79</accession>
<keyword evidence="4 8" id="KW-1015">Disulfide bond</keyword>
<dbReference type="InterPro" id="IPR013766">
    <property type="entry name" value="Thioredoxin_domain"/>
</dbReference>
<organism evidence="10 11">
    <name type="scientific">Parasphaerochaeta coccoides (strain ATCC BAA-1237 / DSM 17374 / SPN1)</name>
    <name type="common">Sphaerochaeta coccoides</name>
    <dbReference type="NCBI Taxonomy" id="760011"/>
    <lineage>
        <taxon>Bacteria</taxon>
        <taxon>Pseudomonadati</taxon>
        <taxon>Spirochaetota</taxon>
        <taxon>Spirochaetia</taxon>
        <taxon>Spirochaetales</taxon>
        <taxon>Sphaerochaetaceae</taxon>
        <taxon>Parasphaerochaeta</taxon>
    </lineage>
</organism>
<evidence type="ECO:0000256" key="1">
    <source>
        <dbReference type="ARBA" id="ARBA00008987"/>
    </source>
</evidence>
<gene>
    <name evidence="10" type="ordered locus">Spico_1054</name>
</gene>
<dbReference type="Pfam" id="PF00085">
    <property type="entry name" value="Thioredoxin"/>
    <property type="match status" value="1"/>
</dbReference>
<dbReference type="eggNOG" id="COG3118">
    <property type="taxonomic scope" value="Bacteria"/>
</dbReference>
<dbReference type="AlphaFoldDB" id="F4GK79"/>
<dbReference type="GO" id="GO:0005829">
    <property type="term" value="C:cytosol"/>
    <property type="evidence" value="ECO:0007669"/>
    <property type="project" value="TreeGrafter"/>
</dbReference>
<evidence type="ECO:0000256" key="7">
    <source>
        <dbReference type="PIRNR" id="PIRNR000077"/>
    </source>
</evidence>
<dbReference type="STRING" id="760011.Spico_1054"/>
<dbReference type="NCBIfam" id="TIGR01068">
    <property type="entry name" value="thioredoxin"/>
    <property type="match status" value="1"/>
</dbReference>
<dbReference type="CDD" id="cd02947">
    <property type="entry name" value="TRX_family"/>
    <property type="match status" value="1"/>
</dbReference>
<dbReference type="InterPro" id="IPR036249">
    <property type="entry name" value="Thioredoxin-like_sf"/>
</dbReference>
<keyword evidence="2" id="KW-0813">Transport</keyword>
<keyword evidence="5 8" id="KW-0676">Redox-active center</keyword>
<dbReference type="PRINTS" id="PR00421">
    <property type="entry name" value="THIOREDOXIN"/>
</dbReference>
<dbReference type="KEGG" id="scc:Spico_1054"/>
<evidence type="ECO:0000256" key="2">
    <source>
        <dbReference type="ARBA" id="ARBA00022448"/>
    </source>
</evidence>
<comment type="similarity">
    <text evidence="1 7">Belongs to the thioredoxin family.</text>
</comment>
<dbReference type="Gene3D" id="3.40.30.10">
    <property type="entry name" value="Glutaredoxin"/>
    <property type="match status" value="1"/>
</dbReference>
<evidence type="ECO:0000256" key="8">
    <source>
        <dbReference type="PIRSR" id="PIRSR000077-4"/>
    </source>
</evidence>
<name>F4GK79_PARC1</name>
<evidence type="ECO:0000256" key="3">
    <source>
        <dbReference type="ARBA" id="ARBA00022982"/>
    </source>
</evidence>
<reference evidence="11" key="1">
    <citation type="submission" date="2011-04" db="EMBL/GenBank/DDBJ databases">
        <title>The complete genome of Spirochaeta coccoides DSM 17374.</title>
        <authorList>
            <person name="Lucas S."/>
            <person name="Copeland A."/>
            <person name="Lapidus A."/>
            <person name="Bruce D."/>
            <person name="Goodwin L."/>
            <person name="Pitluck S."/>
            <person name="Peters L."/>
            <person name="Kyrpides N."/>
            <person name="Mavromatis K."/>
            <person name="Pagani I."/>
            <person name="Ivanova N."/>
            <person name="Ovchinnikova G."/>
            <person name="Lu M."/>
            <person name="Detter J.C."/>
            <person name="Tapia R."/>
            <person name="Han C."/>
            <person name="Land M."/>
            <person name="Hauser L."/>
            <person name="Markowitz V."/>
            <person name="Cheng J.-F."/>
            <person name="Hugenholtz P."/>
            <person name="Woyke T."/>
            <person name="Wu D."/>
            <person name="Spring S."/>
            <person name="Schroeder M."/>
            <person name="Brambilla E."/>
            <person name="Klenk H.-P."/>
            <person name="Eisen J.A."/>
        </authorList>
    </citation>
    <scope>NUCLEOTIDE SEQUENCE [LARGE SCALE GENOMIC DNA]</scope>
    <source>
        <strain evidence="11">ATCC BAA-1237 / DSM 17374 / SPN1</strain>
    </source>
</reference>
<keyword evidence="3" id="KW-0249">Electron transport</keyword>
<dbReference type="EMBL" id="CP002659">
    <property type="protein sequence ID" value="AEC02275.1"/>
    <property type="molecule type" value="Genomic_DNA"/>
</dbReference>
<dbReference type="FunFam" id="3.40.30.10:FF:000001">
    <property type="entry name" value="Thioredoxin"/>
    <property type="match status" value="1"/>
</dbReference>
<evidence type="ECO:0000256" key="6">
    <source>
        <dbReference type="NCBIfam" id="TIGR01068"/>
    </source>
</evidence>
<keyword evidence="11" id="KW-1185">Reference proteome</keyword>